<comment type="subunit">
    <text evidence="3">Homotrimer.</text>
</comment>
<proteinExistence type="inferred from homology"/>
<name>P94802_HALVO</name>
<organism evidence="6">
    <name type="scientific">Haloferax volcanii</name>
    <name type="common">Halobacterium volcanii</name>
    <dbReference type="NCBI Taxonomy" id="2246"/>
    <lineage>
        <taxon>Archaea</taxon>
        <taxon>Methanobacteriati</taxon>
        <taxon>Methanobacteriota</taxon>
        <taxon>Stenosarchaea group</taxon>
        <taxon>Halobacteria</taxon>
        <taxon>Halobacteriales</taxon>
        <taxon>Haloferacaceae</taxon>
        <taxon>Haloferax</taxon>
    </lineage>
</organism>
<keyword evidence="5" id="KW-0119">Carbohydrate metabolism</keyword>
<protein>
    <submittedName>
        <fullName evidence="6">2-dehydro-3-deoxyphosphogluconate aldolase</fullName>
    </submittedName>
</protein>
<evidence type="ECO:0000256" key="3">
    <source>
        <dbReference type="ARBA" id="ARBA00011233"/>
    </source>
</evidence>
<dbReference type="PANTHER" id="PTHR30246:SF1">
    <property type="entry name" value="2-DEHYDRO-3-DEOXY-6-PHOSPHOGALACTONATE ALDOLASE-RELATED"/>
    <property type="match status" value="1"/>
</dbReference>
<evidence type="ECO:0000256" key="2">
    <source>
        <dbReference type="ARBA" id="ARBA00006906"/>
    </source>
</evidence>
<comment type="pathway">
    <text evidence="1">Carbohydrate acid metabolism.</text>
</comment>
<sequence>MSHHPARRIRETGLIAIIRGTDADTAIETVEALTRGGVSTVEITANTDGVLGMLRDVSASFTADEVTIGAGTVLDGETARAALLAGAEYLVTPTFDEGVIRTGNRYGAPSMVGIASPTEAVNAYEAGAEMVKVFPAGTLGPEFVSALGGPLGHIPTVPTGGVALDTVDEFFDAGATAVGVGSAIVDNDAVFARRFRDHRDQRAFLRRSGRTRTPRLTHTHRSEVRRSRLSAVRAANRNVQRKWSLSVDSGVASAEDAFDFVRRHDREVAVNCPFERGGRRAVGERCFDWFVRDEPRQERADKGVAGPDGIDRVRLEDRLLVHRSAVSGECTVFPASDHDRLEIEIAG</sequence>
<dbReference type="EMBL" id="U70664">
    <property type="protein sequence ID" value="AAB40121.3"/>
    <property type="molecule type" value="Genomic_DNA"/>
</dbReference>
<dbReference type="PANTHER" id="PTHR30246">
    <property type="entry name" value="2-KETO-3-DEOXY-6-PHOSPHOGLUCONATE ALDOLASE"/>
    <property type="match status" value="1"/>
</dbReference>
<accession>P94802</accession>
<dbReference type="Pfam" id="PF01081">
    <property type="entry name" value="Aldolase"/>
    <property type="match status" value="1"/>
</dbReference>
<dbReference type="AlphaFoldDB" id="P94802"/>
<dbReference type="PIR" id="T44791">
    <property type="entry name" value="T44791"/>
</dbReference>
<dbReference type="GO" id="GO:0016829">
    <property type="term" value="F:lyase activity"/>
    <property type="evidence" value="ECO:0007669"/>
    <property type="project" value="UniProtKB-KW"/>
</dbReference>
<reference evidence="6" key="1">
    <citation type="journal article" date="2000" name="Mol. Microbiol.">
        <title>Sequence and expression of a halobacterial beta-galactosidase gene.</title>
        <authorList>
            <person name="Holmes M.L."/>
            <person name="Dyall-Smith M.L."/>
        </authorList>
    </citation>
    <scope>NUCLEOTIDE SEQUENCE</scope>
    <source>
        <strain evidence="6">SB1</strain>
    </source>
</reference>
<dbReference type="InterPro" id="IPR000887">
    <property type="entry name" value="Aldlse_KDPG_KHG"/>
</dbReference>
<comment type="similarity">
    <text evidence="2">Belongs to the KHG/KDPG aldolase family.</text>
</comment>
<evidence type="ECO:0000256" key="1">
    <source>
        <dbReference type="ARBA" id="ARBA00004761"/>
    </source>
</evidence>
<keyword evidence="4" id="KW-0456">Lyase</keyword>
<dbReference type="Gene3D" id="3.20.20.70">
    <property type="entry name" value="Aldolase class I"/>
    <property type="match status" value="1"/>
</dbReference>
<dbReference type="SUPFAM" id="SSF51569">
    <property type="entry name" value="Aldolase"/>
    <property type="match status" value="1"/>
</dbReference>
<evidence type="ECO:0000256" key="4">
    <source>
        <dbReference type="ARBA" id="ARBA00023239"/>
    </source>
</evidence>
<evidence type="ECO:0000313" key="6">
    <source>
        <dbReference type="EMBL" id="AAB40121.3"/>
    </source>
</evidence>
<evidence type="ECO:0000256" key="5">
    <source>
        <dbReference type="ARBA" id="ARBA00023277"/>
    </source>
</evidence>
<dbReference type="InterPro" id="IPR013785">
    <property type="entry name" value="Aldolase_TIM"/>
</dbReference>
<dbReference type="CDD" id="cd00452">
    <property type="entry name" value="KDPG_aldolase"/>
    <property type="match status" value="1"/>
</dbReference>
<reference evidence="6" key="2">
    <citation type="submission" date="2001-08" db="EMBL/GenBank/DDBJ databases">
        <authorList>
            <person name="Holmes M.L."/>
            <person name="Dyall-Smith M.L."/>
        </authorList>
    </citation>
    <scope>NUCLEOTIDE SEQUENCE</scope>
    <source>
        <strain evidence="6">SB1</strain>
    </source>
</reference>